<sequence length="69" mass="7585">MQIGAEQVVLIEAAFTRQGGREARCGRVHAFTKSEVAEGRPEGPSRSVTSVTLLRAPQERGLANHLNRW</sequence>
<keyword evidence="2" id="KW-1185">Reference proteome</keyword>
<name>A0ABP7Z896_9ACTN</name>
<evidence type="ECO:0000313" key="1">
    <source>
        <dbReference type="EMBL" id="GAA4149802.1"/>
    </source>
</evidence>
<proteinExistence type="predicted"/>
<comment type="caution">
    <text evidence="1">The sequence shown here is derived from an EMBL/GenBank/DDBJ whole genome shotgun (WGS) entry which is preliminary data.</text>
</comment>
<accession>A0ABP7Z896</accession>
<protein>
    <submittedName>
        <fullName evidence="1">Uncharacterized protein</fullName>
    </submittedName>
</protein>
<dbReference type="EMBL" id="BAABBU010000036">
    <property type="protein sequence ID" value="GAA4149802.1"/>
    <property type="molecule type" value="Genomic_DNA"/>
</dbReference>
<gene>
    <name evidence="1" type="ORF">GCM10022285_59330</name>
</gene>
<dbReference type="Proteomes" id="UP001501845">
    <property type="component" value="Unassembled WGS sequence"/>
</dbReference>
<organism evidence="1 2">
    <name type="scientific">Streptomyces tunisiensis</name>
    <dbReference type="NCBI Taxonomy" id="948699"/>
    <lineage>
        <taxon>Bacteria</taxon>
        <taxon>Bacillati</taxon>
        <taxon>Actinomycetota</taxon>
        <taxon>Actinomycetes</taxon>
        <taxon>Kitasatosporales</taxon>
        <taxon>Streptomycetaceae</taxon>
        <taxon>Streptomyces</taxon>
    </lineage>
</organism>
<reference evidence="2" key="1">
    <citation type="journal article" date="2019" name="Int. J. Syst. Evol. Microbiol.">
        <title>The Global Catalogue of Microorganisms (GCM) 10K type strain sequencing project: providing services to taxonomists for standard genome sequencing and annotation.</title>
        <authorList>
            <consortium name="The Broad Institute Genomics Platform"/>
            <consortium name="The Broad Institute Genome Sequencing Center for Infectious Disease"/>
            <person name="Wu L."/>
            <person name="Ma J."/>
        </authorList>
    </citation>
    <scope>NUCLEOTIDE SEQUENCE [LARGE SCALE GENOMIC DNA]</scope>
    <source>
        <strain evidence="2">JCM 17589</strain>
    </source>
</reference>
<evidence type="ECO:0000313" key="2">
    <source>
        <dbReference type="Proteomes" id="UP001501845"/>
    </source>
</evidence>